<dbReference type="OrthoDB" id="976200at2"/>
<dbReference type="HOGENOM" id="CLU_057993_0_0_5"/>
<dbReference type="EMBL" id="JH719381">
    <property type="protein sequence ID" value="EJB02883.1"/>
    <property type="molecule type" value="Genomic_DNA"/>
</dbReference>
<accession>J0GZ71</accession>
<dbReference type="RefSeq" id="WP_003586770.1">
    <property type="nucleotide sequence ID" value="NZ_JH719381.1"/>
</dbReference>
<evidence type="ECO:0000313" key="2">
    <source>
        <dbReference type="Proteomes" id="UP000005092"/>
    </source>
</evidence>
<dbReference type="AlphaFoldDB" id="J0GZ71"/>
<gene>
    <name evidence="1" type="ORF">Rleg9DRAFT_1697</name>
</gene>
<proteinExistence type="predicted"/>
<dbReference type="Proteomes" id="UP000005092">
    <property type="component" value="Unassembled WGS sequence"/>
</dbReference>
<dbReference type="InterPro" id="IPR044000">
    <property type="entry name" value="Phage_tube_2"/>
</dbReference>
<organism evidence="1 2">
    <name type="scientific">Rhizobium leguminosarum bv. trifolii WSM597</name>
    <dbReference type="NCBI Taxonomy" id="754764"/>
    <lineage>
        <taxon>Bacteria</taxon>
        <taxon>Pseudomonadati</taxon>
        <taxon>Pseudomonadota</taxon>
        <taxon>Alphaproteobacteria</taxon>
        <taxon>Hyphomicrobiales</taxon>
        <taxon>Rhizobiaceae</taxon>
        <taxon>Rhizobium/Agrobacterium group</taxon>
        <taxon>Rhizobium</taxon>
    </lineage>
</organism>
<name>J0GZ71_RHILT</name>
<sequence length="310" mass="33088">MAVAHGSQTRLAYVMETVPGTIPATPTWKIARYVTEGLTLDKQTVSSDEVRPDRNRSDVTDVGRQVTGPINTLLSYGTFDDWLSALLANDWATNVLKNGNVVKTLAFEKTFELGATDVYARYRGCRMNTLDLQLNAKQNVTANWGVMGIGSPNPDTAIVTGATYTDPTTTPVLNAALNVGSLVMTGVTASPKLQALSLRITNNIYAVDVLGQYETYDFGLGLFEVSGTMTAVFESKDLFDAVINHSDLTLNFTIGASTGNKYTFSVPKLKLTNGSPVGPGNGRAVVMECPFTAIIDATAAASLVITRAVA</sequence>
<dbReference type="Pfam" id="PF18906">
    <property type="entry name" value="Phage_tube_2"/>
    <property type="match status" value="1"/>
</dbReference>
<evidence type="ECO:0008006" key="3">
    <source>
        <dbReference type="Google" id="ProtNLM"/>
    </source>
</evidence>
<reference evidence="1 2" key="1">
    <citation type="submission" date="2012-02" db="EMBL/GenBank/DDBJ databases">
        <title>Improved High-Quality Draft Sequence of Rhizobium leguminosarum bv. trifolii WSM597.</title>
        <authorList>
            <consortium name="US DOE Joint Genome Institute"/>
            <person name="Lucas S."/>
            <person name="Han J."/>
            <person name="Lapidus A."/>
            <person name="Cheng J.-F."/>
            <person name="Goodwin L."/>
            <person name="Pitluck S."/>
            <person name="Peters L."/>
            <person name="Ovchinnikova G."/>
            <person name="Held B."/>
            <person name="Detter J.C."/>
            <person name="Han C."/>
            <person name="Tapia R."/>
            <person name="Land M."/>
            <person name="Hauser L."/>
            <person name="Kyrpides N."/>
            <person name="Ivanova N."/>
            <person name="Pagani I."/>
            <person name="Brau L."/>
            <person name="Yates R."/>
            <person name="O'Hara G."/>
            <person name="Rui T."/>
            <person name="Howieson J."/>
            <person name="Reeve W."/>
            <person name="Woyke T."/>
        </authorList>
    </citation>
    <scope>NUCLEOTIDE SEQUENCE [LARGE SCALE GENOMIC DNA]</scope>
    <source>
        <strain evidence="1 2">WSM597</strain>
    </source>
</reference>
<evidence type="ECO:0000313" key="1">
    <source>
        <dbReference type="EMBL" id="EJB02883.1"/>
    </source>
</evidence>
<protein>
    <recommendedName>
        <fullName evidence="3">Major tail protein</fullName>
    </recommendedName>
</protein>